<accession>A0A192H1X9</accession>
<protein>
    <submittedName>
        <fullName evidence="1">Uncharacterized protein</fullName>
    </submittedName>
</protein>
<dbReference type="RefSeq" id="WP_068225596.1">
    <property type="nucleotide sequence ID" value="NZ_CP014623.1"/>
</dbReference>
<dbReference type="KEGG" id="lbt:AYR52_08465"/>
<gene>
    <name evidence="1" type="ORF">AYR53_05530</name>
</gene>
<organism evidence="1 2">
    <name type="scientific">Loigolactobacillus backii</name>
    <dbReference type="NCBI Taxonomy" id="375175"/>
    <lineage>
        <taxon>Bacteria</taxon>
        <taxon>Bacillati</taxon>
        <taxon>Bacillota</taxon>
        <taxon>Bacilli</taxon>
        <taxon>Lactobacillales</taxon>
        <taxon>Lactobacillaceae</taxon>
        <taxon>Loigolactobacillus</taxon>
    </lineage>
</organism>
<dbReference type="AlphaFoldDB" id="A0A192H1X9"/>
<dbReference type="EMBL" id="CP014873">
    <property type="protein sequence ID" value="ANK62283.1"/>
    <property type="molecule type" value="Genomic_DNA"/>
</dbReference>
<evidence type="ECO:0000313" key="2">
    <source>
        <dbReference type="Proteomes" id="UP000078582"/>
    </source>
</evidence>
<dbReference type="GeneID" id="42981708"/>
<name>A0A192H1X9_9LACO</name>
<dbReference type="Proteomes" id="UP000078582">
    <property type="component" value="Chromosome"/>
</dbReference>
<proteinExistence type="predicted"/>
<keyword evidence="2" id="KW-1185">Reference proteome</keyword>
<sequence>MRRIINYCQLHFWVSIMLLCVLWVSSFSLASYWLGTGHIIIHNFVFLTLILVCALLEKFDRIKTK</sequence>
<reference evidence="1 2" key="1">
    <citation type="submission" date="2016-03" db="EMBL/GenBank/DDBJ databases">
        <title>Pediococcus and Lactobacillus from brewery environment - whole genome sequencing and assembly.</title>
        <authorList>
            <person name="Behr J."/>
            <person name="Geissler A.J."/>
            <person name="Vogel R.F."/>
        </authorList>
    </citation>
    <scope>NUCLEOTIDE SEQUENCE [LARGE SCALE GENOMIC DNA]</scope>
    <source>
        <strain evidence="1 2">TMW 1.1989</strain>
    </source>
</reference>
<evidence type="ECO:0000313" key="1">
    <source>
        <dbReference type="EMBL" id="ANK62283.1"/>
    </source>
</evidence>